<dbReference type="EMBL" id="FLQP01000020">
    <property type="protein sequence ID" value="SBS63432.1"/>
    <property type="molecule type" value="Genomic_DNA"/>
</dbReference>
<protein>
    <submittedName>
        <fullName evidence="6">Outer membrane porin F</fullName>
    </submittedName>
</protein>
<keyword evidence="2 3" id="KW-0472">Membrane</keyword>
<dbReference type="PROSITE" id="PS51257">
    <property type="entry name" value="PROKAR_LIPOPROTEIN"/>
    <property type="match status" value="1"/>
</dbReference>
<dbReference type="InterPro" id="IPR006665">
    <property type="entry name" value="OmpA-like"/>
</dbReference>
<keyword evidence="4" id="KW-0732">Signal</keyword>
<dbReference type="InterPro" id="IPR036737">
    <property type="entry name" value="OmpA-like_sf"/>
</dbReference>
<evidence type="ECO:0000256" key="2">
    <source>
        <dbReference type="ARBA" id="ARBA00023136"/>
    </source>
</evidence>
<proteinExistence type="predicted"/>
<comment type="subcellular location">
    <subcellularLocation>
        <location evidence="1">Membrane</location>
    </subcellularLocation>
</comment>
<dbReference type="PRINTS" id="PR01021">
    <property type="entry name" value="OMPADOMAIN"/>
</dbReference>
<dbReference type="GeneID" id="94235870"/>
<dbReference type="Gene3D" id="3.30.1330.60">
    <property type="entry name" value="OmpA-like domain"/>
    <property type="match status" value="1"/>
</dbReference>
<sequence>MRYFKLAKLALLSSILLMGCAETPDTTMTRHQIDDLADDDRDGVINQRDLCADTPEDVTVDIKGCANWKIVEDVEVLSVAFDFDKYVLKPEHTAVLNELVRLLGEQPDASVTLVGDTSSEGTNVYNKALAKKRTGVIRDALIDRGIDGERIFEQEFTQITSLTQHLHKRKRRTIAVLKTESMEVNPSWNIFTSEMQLDSNSDVESKTSIDPVGGQ</sequence>
<dbReference type="InterPro" id="IPR006664">
    <property type="entry name" value="OMP_bac"/>
</dbReference>
<feature type="chain" id="PRO_5008675862" evidence="4">
    <location>
        <begin position="24"/>
        <end position="215"/>
    </location>
</feature>
<evidence type="ECO:0000313" key="7">
    <source>
        <dbReference type="Proteomes" id="UP000092876"/>
    </source>
</evidence>
<dbReference type="PROSITE" id="PS51123">
    <property type="entry name" value="OMPA_2"/>
    <property type="match status" value="1"/>
</dbReference>
<feature type="signal peptide" evidence="4">
    <location>
        <begin position="1"/>
        <end position="23"/>
    </location>
</feature>
<accession>A0A1C3IPT7</accession>
<reference evidence="7" key="1">
    <citation type="submission" date="2016-06" db="EMBL/GenBank/DDBJ databases">
        <authorList>
            <person name="Rodrigo-Torres Lidia"/>
            <person name="Arahal R.David."/>
        </authorList>
    </citation>
    <scope>NUCLEOTIDE SEQUENCE [LARGE SCALE GENOMIC DNA]</scope>
    <source>
        <strain evidence="7">CECT 7223</strain>
    </source>
</reference>
<evidence type="ECO:0000313" key="6">
    <source>
        <dbReference type="EMBL" id="SBS63432.1"/>
    </source>
</evidence>
<evidence type="ECO:0000256" key="4">
    <source>
        <dbReference type="SAM" id="SignalP"/>
    </source>
</evidence>
<name>A0A1C3IPT7_9VIBR</name>
<evidence type="ECO:0000259" key="5">
    <source>
        <dbReference type="PROSITE" id="PS51123"/>
    </source>
</evidence>
<dbReference type="CDD" id="cd07185">
    <property type="entry name" value="OmpA_C-like"/>
    <property type="match status" value="1"/>
</dbReference>
<dbReference type="Pfam" id="PF00691">
    <property type="entry name" value="OmpA"/>
    <property type="match status" value="1"/>
</dbReference>
<feature type="domain" description="OmpA-like" evidence="5">
    <location>
        <begin position="72"/>
        <end position="181"/>
    </location>
</feature>
<organism evidence="6 7">
    <name type="scientific">Vibrio atlanticus</name>
    <dbReference type="NCBI Taxonomy" id="693153"/>
    <lineage>
        <taxon>Bacteria</taxon>
        <taxon>Pseudomonadati</taxon>
        <taxon>Pseudomonadota</taxon>
        <taxon>Gammaproteobacteria</taxon>
        <taxon>Vibrionales</taxon>
        <taxon>Vibrionaceae</taxon>
        <taxon>Vibrio</taxon>
    </lineage>
</organism>
<evidence type="ECO:0000256" key="1">
    <source>
        <dbReference type="ARBA" id="ARBA00004370"/>
    </source>
</evidence>
<dbReference type="Proteomes" id="UP000092876">
    <property type="component" value="Unassembled WGS sequence"/>
</dbReference>
<dbReference type="RefSeq" id="WP_065678871.1">
    <property type="nucleotide sequence ID" value="NZ_AP025461.1"/>
</dbReference>
<gene>
    <name evidence="6" type="primary">oprF_1</name>
    <name evidence="6" type="ORF">VAT7223_01671</name>
</gene>
<dbReference type="GO" id="GO:0016020">
    <property type="term" value="C:membrane"/>
    <property type="evidence" value="ECO:0007669"/>
    <property type="project" value="UniProtKB-SubCell"/>
</dbReference>
<dbReference type="SUPFAM" id="SSF103088">
    <property type="entry name" value="OmpA-like"/>
    <property type="match status" value="1"/>
</dbReference>
<dbReference type="AlphaFoldDB" id="A0A1C3IPT7"/>
<evidence type="ECO:0000256" key="3">
    <source>
        <dbReference type="PROSITE-ProRule" id="PRU00473"/>
    </source>
</evidence>